<dbReference type="GO" id="GO:0005829">
    <property type="term" value="C:cytosol"/>
    <property type="evidence" value="ECO:0007669"/>
    <property type="project" value="TreeGrafter"/>
</dbReference>
<evidence type="ECO:0000256" key="3">
    <source>
        <dbReference type="PROSITE-ProRule" id="PRU01091"/>
    </source>
</evidence>
<feature type="DNA-binding region" description="OmpR/PhoB-type" evidence="3">
    <location>
        <begin position="124"/>
        <end position="222"/>
    </location>
</feature>
<evidence type="ECO:0000313" key="7">
    <source>
        <dbReference type="Proteomes" id="UP000028702"/>
    </source>
</evidence>
<dbReference type="GO" id="GO:0000156">
    <property type="term" value="F:phosphorelay response regulator activity"/>
    <property type="evidence" value="ECO:0007669"/>
    <property type="project" value="TreeGrafter"/>
</dbReference>
<dbReference type="Pfam" id="PF00486">
    <property type="entry name" value="Trans_reg_C"/>
    <property type="match status" value="1"/>
</dbReference>
<dbReference type="Pfam" id="PF00072">
    <property type="entry name" value="Response_reg"/>
    <property type="match status" value="1"/>
</dbReference>
<dbReference type="SMART" id="SM00862">
    <property type="entry name" value="Trans_reg_C"/>
    <property type="match status" value="1"/>
</dbReference>
<dbReference type="AlphaFoldDB" id="A0A081BDZ1"/>
<dbReference type="InterPro" id="IPR039420">
    <property type="entry name" value="WalR-like"/>
</dbReference>
<dbReference type="Gene3D" id="3.40.50.2300">
    <property type="match status" value="1"/>
</dbReference>
<evidence type="ECO:0000259" key="5">
    <source>
        <dbReference type="PROSITE" id="PS51755"/>
    </source>
</evidence>
<accession>A0A081BDZ1</accession>
<reference evidence="6 7" key="1">
    <citation type="submission" date="2014-07" db="EMBL/GenBank/DDBJ databases">
        <title>Tepidicaulis marinum gen. nov., sp. nov., a novel marine bacterium denitrifying nitrate to nitrous oxide strictly under microaerobic conditions.</title>
        <authorList>
            <person name="Takeuchi M."/>
            <person name="Yamagishi T."/>
            <person name="Kamagata Y."/>
            <person name="Oshima K."/>
            <person name="Hattori M."/>
            <person name="Katayama T."/>
            <person name="Hanada S."/>
            <person name="Tamaki H."/>
            <person name="Marumo K."/>
            <person name="Maeda H."/>
            <person name="Nedachi M."/>
            <person name="Iwasaki W."/>
            <person name="Suwa Y."/>
            <person name="Sakata S."/>
        </authorList>
    </citation>
    <scope>NUCLEOTIDE SEQUENCE [LARGE SCALE GENOMIC DNA]</scope>
    <source>
        <strain evidence="6 7">MA2</strain>
    </source>
</reference>
<dbReference type="SMART" id="SM00448">
    <property type="entry name" value="REC"/>
    <property type="match status" value="1"/>
</dbReference>
<dbReference type="InterPro" id="IPR001867">
    <property type="entry name" value="OmpR/PhoB-type_DNA-bd"/>
</dbReference>
<evidence type="ECO:0000259" key="4">
    <source>
        <dbReference type="PROSITE" id="PS50110"/>
    </source>
</evidence>
<keyword evidence="1 3" id="KW-0238">DNA-binding</keyword>
<dbReference type="PANTHER" id="PTHR48111:SF36">
    <property type="entry name" value="TRANSCRIPTIONAL REGULATORY PROTEIN CUTR"/>
    <property type="match status" value="1"/>
</dbReference>
<dbReference type="Proteomes" id="UP000028702">
    <property type="component" value="Unassembled WGS sequence"/>
</dbReference>
<keyword evidence="2" id="KW-0597">Phosphoprotein</keyword>
<dbReference type="Gene3D" id="1.10.10.10">
    <property type="entry name" value="Winged helix-like DNA-binding domain superfamily/Winged helix DNA-binding domain"/>
    <property type="match status" value="1"/>
</dbReference>
<dbReference type="Gene3D" id="6.10.250.690">
    <property type="match status" value="1"/>
</dbReference>
<dbReference type="PROSITE" id="PS51755">
    <property type="entry name" value="OMPR_PHOB"/>
    <property type="match status" value="1"/>
</dbReference>
<evidence type="ECO:0000313" key="6">
    <source>
        <dbReference type="EMBL" id="GAK46259.1"/>
    </source>
</evidence>
<dbReference type="eggNOG" id="COG0745">
    <property type="taxonomic scope" value="Bacteria"/>
</dbReference>
<gene>
    <name evidence="6" type="ORF">M2A_2758</name>
</gene>
<dbReference type="InterPro" id="IPR036388">
    <property type="entry name" value="WH-like_DNA-bd_sf"/>
</dbReference>
<keyword evidence="7" id="KW-1185">Reference proteome</keyword>
<feature type="domain" description="Response regulatory" evidence="4">
    <location>
        <begin position="2"/>
        <end position="116"/>
    </location>
</feature>
<name>A0A081BDZ1_9HYPH</name>
<evidence type="ECO:0000256" key="1">
    <source>
        <dbReference type="ARBA" id="ARBA00023125"/>
    </source>
</evidence>
<dbReference type="EMBL" id="BBIO01000016">
    <property type="protein sequence ID" value="GAK46259.1"/>
    <property type="molecule type" value="Genomic_DNA"/>
</dbReference>
<dbReference type="GO" id="GO:0032993">
    <property type="term" value="C:protein-DNA complex"/>
    <property type="evidence" value="ECO:0007669"/>
    <property type="project" value="TreeGrafter"/>
</dbReference>
<organism evidence="6 7">
    <name type="scientific">Tepidicaulis marinus</name>
    <dbReference type="NCBI Taxonomy" id="1333998"/>
    <lineage>
        <taxon>Bacteria</taxon>
        <taxon>Pseudomonadati</taxon>
        <taxon>Pseudomonadota</taxon>
        <taxon>Alphaproteobacteria</taxon>
        <taxon>Hyphomicrobiales</taxon>
        <taxon>Parvibaculaceae</taxon>
        <taxon>Tepidicaulis</taxon>
    </lineage>
</organism>
<evidence type="ECO:0000256" key="2">
    <source>
        <dbReference type="PROSITE-ProRule" id="PRU00169"/>
    </source>
</evidence>
<feature type="modified residue" description="4-aspartylphosphate" evidence="2">
    <location>
        <position position="51"/>
    </location>
</feature>
<dbReference type="PROSITE" id="PS50110">
    <property type="entry name" value="RESPONSE_REGULATORY"/>
    <property type="match status" value="1"/>
</dbReference>
<dbReference type="RefSeq" id="WP_045448610.1">
    <property type="nucleotide sequence ID" value="NZ_BBIO01000016.1"/>
</dbReference>
<dbReference type="PANTHER" id="PTHR48111">
    <property type="entry name" value="REGULATOR OF RPOS"/>
    <property type="match status" value="1"/>
</dbReference>
<dbReference type="SUPFAM" id="SSF46894">
    <property type="entry name" value="C-terminal effector domain of the bipartite response regulators"/>
    <property type="match status" value="1"/>
</dbReference>
<dbReference type="CDD" id="cd00383">
    <property type="entry name" value="trans_reg_C"/>
    <property type="match status" value="1"/>
</dbReference>
<dbReference type="InterPro" id="IPR001789">
    <property type="entry name" value="Sig_transdc_resp-reg_receiver"/>
</dbReference>
<dbReference type="SUPFAM" id="SSF52172">
    <property type="entry name" value="CheY-like"/>
    <property type="match status" value="1"/>
</dbReference>
<dbReference type="CDD" id="cd17624">
    <property type="entry name" value="REC_OmpR_PmrA-like"/>
    <property type="match status" value="1"/>
</dbReference>
<dbReference type="InterPro" id="IPR016032">
    <property type="entry name" value="Sig_transdc_resp-reg_C-effctor"/>
</dbReference>
<dbReference type="STRING" id="1333998.M2A_2758"/>
<dbReference type="GO" id="GO:0006355">
    <property type="term" value="P:regulation of DNA-templated transcription"/>
    <property type="evidence" value="ECO:0007669"/>
    <property type="project" value="InterPro"/>
</dbReference>
<feature type="domain" description="OmpR/PhoB-type" evidence="5">
    <location>
        <begin position="124"/>
        <end position="222"/>
    </location>
</feature>
<protein>
    <submittedName>
        <fullName evidence="6">DNA-binding two-component response regulator</fullName>
    </submittedName>
</protein>
<comment type="caution">
    <text evidence="6">The sequence shown here is derived from an EMBL/GenBank/DDBJ whole genome shotgun (WGS) entry which is preliminary data.</text>
</comment>
<sequence length="228" mass="24673">MRALIIEDNDRIARIVAETVQGAGLVADICMTAEDGALALSGVRYDVLVLDLGLPDTDGFVFLRRLRQEGKDIPVLILTARDDIKERVEGLNLGADDYLTKPFAPEELAARVRALLRRPGGALGVELACGNVRLDTTGRNVAVGEAPLVLSRRETDLLELMMRRAGRVVSKSAIEENLYAFGDEVASNSVEVCVYRLRRNLEKAGASVGIHTVRGVGYLLSENEAVGS</sequence>
<dbReference type="InterPro" id="IPR011006">
    <property type="entry name" value="CheY-like_superfamily"/>
</dbReference>
<proteinExistence type="predicted"/>
<dbReference type="GO" id="GO:0000976">
    <property type="term" value="F:transcription cis-regulatory region binding"/>
    <property type="evidence" value="ECO:0007669"/>
    <property type="project" value="TreeGrafter"/>
</dbReference>